<proteinExistence type="predicted"/>
<sequence>MYSVFSALQSYETTMQDCEISDSPPTAFGGLRHGASGLLVGSLLLSAILNRPDPGKQRITSPSPSSQESQEPTTQPLQLLIRARRCAASNRQEH</sequence>
<reference evidence="2 3" key="1">
    <citation type="submission" date="2015-04" db="EMBL/GenBank/DDBJ databases">
        <authorList>
            <person name="Syromyatnikov M.Y."/>
            <person name="Popov V.N."/>
        </authorList>
    </citation>
    <scope>NUCLEOTIDE SEQUENCE [LARGE SCALE GENOMIC DNA]</scope>
    <source>
        <strain evidence="2">WF-38-12</strain>
    </source>
</reference>
<dbReference type="EMBL" id="CVMT01000006">
    <property type="protein sequence ID" value="CRG89439.1"/>
    <property type="molecule type" value="Genomic_DNA"/>
</dbReference>
<evidence type="ECO:0000313" key="3">
    <source>
        <dbReference type="Proteomes" id="UP000054383"/>
    </source>
</evidence>
<keyword evidence="3" id="KW-1185">Reference proteome</keyword>
<feature type="region of interest" description="Disordered" evidence="1">
    <location>
        <begin position="52"/>
        <end position="78"/>
    </location>
</feature>
<evidence type="ECO:0000313" key="2">
    <source>
        <dbReference type="EMBL" id="CRG89439.1"/>
    </source>
</evidence>
<feature type="compositionally biased region" description="Low complexity" evidence="1">
    <location>
        <begin position="60"/>
        <end position="76"/>
    </location>
</feature>
<organism evidence="2 3">
    <name type="scientific">Talaromyces islandicus</name>
    <name type="common">Penicillium islandicum</name>
    <dbReference type="NCBI Taxonomy" id="28573"/>
    <lineage>
        <taxon>Eukaryota</taxon>
        <taxon>Fungi</taxon>
        <taxon>Dikarya</taxon>
        <taxon>Ascomycota</taxon>
        <taxon>Pezizomycotina</taxon>
        <taxon>Eurotiomycetes</taxon>
        <taxon>Eurotiomycetidae</taxon>
        <taxon>Eurotiales</taxon>
        <taxon>Trichocomaceae</taxon>
        <taxon>Talaromyces</taxon>
        <taxon>Talaromyces sect. Islandici</taxon>
    </lineage>
</organism>
<protein>
    <submittedName>
        <fullName evidence="2">Uncharacterized protein</fullName>
    </submittedName>
</protein>
<dbReference type="Proteomes" id="UP000054383">
    <property type="component" value="Unassembled WGS sequence"/>
</dbReference>
<accession>A0A0U1M1P6</accession>
<gene>
    <name evidence="2" type="ORF">PISL3812_06475</name>
</gene>
<evidence type="ECO:0000256" key="1">
    <source>
        <dbReference type="SAM" id="MobiDB-lite"/>
    </source>
</evidence>
<dbReference type="AlphaFoldDB" id="A0A0U1M1P6"/>
<name>A0A0U1M1P6_TALIS</name>